<dbReference type="EMBL" id="JAEPWM010000003">
    <property type="protein sequence ID" value="MBK6006591.1"/>
    <property type="molecule type" value="Genomic_DNA"/>
</dbReference>
<feature type="domain" description="PAC" evidence="20">
    <location>
        <begin position="73"/>
        <end position="124"/>
    </location>
</feature>
<evidence type="ECO:0000256" key="6">
    <source>
        <dbReference type="ARBA" id="ARBA00022741"/>
    </source>
</evidence>
<dbReference type="PROSITE" id="PS50113">
    <property type="entry name" value="PAC"/>
    <property type="match status" value="1"/>
</dbReference>
<dbReference type="InterPro" id="IPR000014">
    <property type="entry name" value="PAS"/>
</dbReference>
<evidence type="ECO:0000256" key="8">
    <source>
        <dbReference type="ARBA" id="ARBA00022840"/>
    </source>
</evidence>
<dbReference type="SUPFAM" id="SSF47384">
    <property type="entry name" value="Homodimeric domain of signal transducing histidine kinase"/>
    <property type="match status" value="1"/>
</dbReference>
<dbReference type="Pfam" id="PF00072">
    <property type="entry name" value="Response_reg"/>
    <property type="match status" value="1"/>
</dbReference>
<comment type="catalytic activity">
    <reaction evidence="1">
        <text>ATP + protein L-histidine = ADP + protein N-phospho-L-histidine.</text>
        <dbReference type="EC" id="2.7.13.3"/>
    </reaction>
</comment>
<evidence type="ECO:0000259" key="17">
    <source>
        <dbReference type="PROSITE" id="PS50109"/>
    </source>
</evidence>
<dbReference type="GO" id="GO:0005524">
    <property type="term" value="F:ATP binding"/>
    <property type="evidence" value="ECO:0007669"/>
    <property type="project" value="UniProtKB-KW"/>
</dbReference>
<feature type="domain" description="PAS" evidence="19">
    <location>
        <begin position="1"/>
        <end position="74"/>
    </location>
</feature>
<dbReference type="InterPro" id="IPR011006">
    <property type="entry name" value="CheY-like_superfamily"/>
</dbReference>
<evidence type="ECO:0000256" key="13">
    <source>
        <dbReference type="ARBA" id="ARBA00068150"/>
    </source>
</evidence>
<evidence type="ECO:0000313" key="22">
    <source>
        <dbReference type="Proteomes" id="UP000630528"/>
    </source>
</evidence>
<dbReference type="SMART" id="SM00387">
    <property type="entry name" value="HATPase_c"/>
    <property type="match status" value="1"/>
</dbReference>
<dbReference type="Gene3D" id="3.40.50.2300">
    <property type="match status" value="1"/>
</dbReference>
<evidence type="ECO:0000256" key="1">
    <source>
        <dbReference type="ARBA" id="ARBA00000085"/>
    </source>
</evidence>
<reference evidence="21" key="1">
    <citation type="journal article" date="2012" name="J. Microbiol. Biotechnol.">
        <title>Ramlibacter ginsenosidimutans sp. nov., with ginsenoside-converting activity.</title>
        <authorList>
            <person name="Wang L."/>
            <person name="An D.S."/>
            <person name="Kim S.G."/>
            <person name="Jin F.X."/>
            <person name="Kim S.C."/>
            <person name="Lee S.T."/>
            <person name="Im W.T."/>
        </authorList>
    </citation>
    <scope>NUCLEOTIDE SEQUENCE</scope>
    <source>
        <strain evidence="21">KACC 17527</strain>
    </source>
</reference>
<feature type="modified residue" description="4-aspartylphosphate" evidence="15">
    <location>
        <position position="705"/>
    </location>
</feature>
<dbReference type="InterPro" id="IPR036641">
    <property type="entry name" value="HPT_dom_sf"/>
</dbReference>
<keyword evidence="8" id="KW-0067">ATP-binding</keyword>
<keyword evidence="9" id="KW-0902">Two-component regulatory system</keyword>
<name>A0A934WMF3_9BURK</name>
<dbReference type="PANTHER" id="PTHR45339">
    <property type="entry name" value="HYBRID SIGNAL TRANSDUCTION HISTIDINE KINASE J"/>
    <property type="match status" value="1"/>
</dbReference>
<evidence type="ECO:0000256" key="10">
    <source>
        <dbReference type="ARBA" id="ARBA00023026"/>
    </source>
</evidence>
<dbReference type="Gene3D" id="1.20.120.160">
    <property type="entry name" value="HPT domain"/>
    <property type="match status" value="1"/>
</dbReference>
<dbReference type="Pfam" id="PF02518">
    <property type="entry name" value="HATPase_c"/>
    <property type="match status" value="1"/>
</dbReference>
<dbReference type="Gene3D" id="1.10.287.130">
    <property type="match status" value="1"/>
</dbReference>
<keyword evidence="6" id="KW-0547">Nucleotide-binding</keyword>
<dbReference type="Pfam" id="PF00512">
    <property type="entry name" value="HisKA"/>
    <property type="match status" value="1"/>
</dbReference>
<keyword evidence="5" id="KW-0732">Signal</keyword>
<evidence type="ECO:0000313" key="21">
    <source>
        <dbReference type="EMBL" id="MBK6006591.1"/>
    </source>
</evidence>
<dbReference type="CDD" id="cd16922">
    <property type="entry name" value="HATPase_EvgS-ArcB-TorS-like"/>
    <property type="match status" value="1"/>
</dbReference>
<evidence type="ECO:0000256" key="14">
    <source>
        <dbReference type="ARBA" id="ARBA00070152"/>
    </source>
</evidence>
<evidence type="ECO:0000256" key="15">
    <source>
        <dbReference type="PROSITE-ProRule" id="PRU00169"/>
    </source>
</evidence>
<evidence type="ECO:0000259" key="18">
    <source>
        <dbReference type="PROSITE" id="PS50110"/>
    </source>
</evidence>
<dbReference type="SUPFAM" id="SSF55785">
    <property type="entry name" value="PYP-like sensor domain (PAS domain)"/>
    <property type="match status" value="2"/>
</dbReference>
<dbReference type="PROSITE" id="PS50109">
    <property type="entry name" value="HIS_KIN"/>
    <property type="match status" value="1"/>
</dbReference>
<dbReference type="InterPro" id="IPR036890">
    <property type="entry name" value="HATPase_C_sf"/>
</dbReference>
<dbReference type="CDD" id="cd17546">
    <property type="entry name" value="REC_hyHK_CKI1_RcsC-like"/>
    <property type="match status" value="1"/>
</dbReference>
<dbReference type="InterPro" id="IPR000700">
    <property type="entry name" value="PAS-assoc_C"/>
</dbReference>
<dbReference type="InterPro" id="IPR003661">
    <property type="entry name" value="HisK_dim/P_dom"/>
</dbReference>
<feature type="domain" description="Histidine kinase" evidence="17">
    <location>
        <begin position="267"/>
        <end position="497"/>
    </location>
</feature>
<dbReference type="Gene3D" id="3.30.565.10">
    <property type="entry name" value="Histidine kinase-like ATPase, C-terminal domain"/>
    <property type="match status" value="1"/>
</dbReference>
<dbReference type="InterPro" id="IPR003594">
    <property type="entry name" value="HATPase_dom"/>
</dbReference>
<dbReference type="GO" id="GO:0000155">
    <property type="term" value="F:phosphorelay sensor kinase activity"/>
    <property type="evidence" value="ECO:0007669"/>
    <property type="project" value="InterPro"/>
</dbReference>
<keyword evidence="22" id="KW-1185">Reference proteome</keyword>
<dbReference type="InterPro" id="IPR013655">
    <property type="entry name" value="PAS_fold_3"/>
</dbReference>
<dbReference type="SMART" id="SM00448">
    <property type="entry name" value="REC"/>
    <property type="match status" value="1"/>
</dbReference>
<evidence type="ECO:0000256" key="16">
    <source>
        <dbReference type="SAM" id="MobiDB-lite"/>
    </source>
</evidence>
<gene>
    <name evidence="21" type="ORF">JJB11_10850</name>
</gene>
<dbReference type="CDD" id="cd00130">
    <property type="entry name" value="PAS"/>
    <property type="match status" value="1"/>
</dbReference>
<dbReference type="FunFam" id="1.10.287.130:FF:000002">
    <property type="entry name" value="Two-component osmosensing histidine kinase"/>
    <property type="match status" value="1"/>
</dbReference>
<dbReference type="Proteomes" id="UP000630528">
    <property type="component" value="Unassembled WGS sequence"/>
</dbReference>
<evidence type="ECO:0000256" key="11">
    <source>
        <dbReference type="ARBA" id="ARBA00058004"/>
    </source>
</evidence>
<reference evidence="21" key="2">
    <citation type="submission" date="2021-01" db="EMBL/GenBank/DDBJ databases">
        <authorList>
            <person name="Kang M."/>
        </authorList>
    </citation>
    <scope>NUCLEOTIDE SEQUENCE</scope>
    <source>
        <strain evidence="21">KACC 17527</strain>
    </source>
</reference>
<keyword evidence="3 15" id="KW-0597">Phosphoprotein</keyword>
<comment type="function">
    <text evidence="11">Member of the two-component regulatory system BvgS/BvgA. Phosphorylates BvgA via a four-step phosphorelay in response to environmental signals.</text>
</comment>
<dbReference type="InterPro" id="IPR001789">
    <property type="entry name" value="Sig_transdc_resp-reg_receiver"/>
</dbReference>
<dbReference type="RefSeq" id="WP_201170284.1">
    <property type="nucleotide sequence ID" value="NZ_JAEPWM010000003.1"/>
</dbReference>
<dbReference type="NCBIfam" id="TIGR00229">
    <property type="entry name" value="sensory_box"/>
    <property type="match status" value="1"/>
</dbReference>
<dbReference type="SUPFAM" id="SSF52172">
    <property type="entry name" value="CheY-like"/>
    <property type="match status" value="2"/>
</dbReference>
<evidence type="ECO:0000259" key="19">
    <source>
        <dbReference type="PROSITE" id="PS50112"/>
    </source>
</evidence>
<protein>
    <recommendedName>
        <fullName evidence="13">Sensory/regulatory protein RpfC</fullName>
        <ecNumber evidence="2">2.7.13.3</ecNumber>
    </recommendedName>
    <alternativeName>
        <fullName evidence="14">Virulence sensor protein BvgS</fullName>
    </alternativeName>
</protein>
<dbReference type="PROSITE" id="PS50110">
    <property type="entry name" value="RESPONSE_REGULATORY"/>
    <property type="match status" value="1"/>
</dbReference>
<dbReference type="PROSITE" id="PS50112">
    <property type="entry name" value="PAS"/>
    <property type="match status" value="1"/>
</dbReference>
<dbReference type="SMART" id="SM00388">
    <property type="entry name" value="HisKA"/>
    <property type="match status" value="1"/>
</dbReference>
<keyword evidence="10" id="KW-0843">Virulence</keyword>
<dbReference type="SUPFAM" id="SSF55874">
    <property type="entry name" value="ATPase domain of HSP90 chaperone/DNA topoisomerase II/histidine kinase"/>
    <property type="match status" value="1"/>
</dbReference>
<dbReference type="PANTHER" id="PTHR45339:SF3">
    <property type="entry name" value="HISTIDINE KINASE"/>
    <property type="match status" value="1"/>
</dbReference>
<evidence type="ECO:0000259" key="20">
    <source>
        <dbReference type="PROSITE" id="PS50113"/>
    </source>
</evidence>
<feature type="domain" description="Response regulatory" evidence="18">
    <location>
        <begin position="656"/>
        <end position="773"/>
    </location>
</feature>
<dbReference type="SMART" id="SM00091">
    <property type="entry name" value="PAS"/>
    <property type="match status" value="2"/>
</dbReference>
<evidence type="ECO:0000256" key="9">
    <source>
        <dbReference type="ARBA" id="ARBA00023012"/>
    </source>
</evidence>
<feature type="region of interest" description="Disordered" evidence="16">
    <location>
        <begin position="906"/>
        <end position="926"/>
    </location>
</feature>
<dbReference type="EC" id="2.7.13.3" evidence="2"/>
<evidence type="ECO:0000256" key="2">
    <source>
        <dbReference type="ARBA" id="ARBA00012438"/>
    </source>
</evidence>
<accession>A0A934WMF3</accession>
<dbReference type="AlphaFoldDB" id="A0A934WMF3"/>
<dbReference type="InterPro" id="IPR035965">
    <property type="entry name" value="PAS-like_dom_sf"/>
</dbReference>
<dbReference type="InterPro" id="IPR005467">
    <property type="entry name" value="His_kinase_dom"/>
</dbReference>
<dbReference type="Pfam" id="PF12860">
    <property type="entry name" value="PAS_7"/>
    <property type="match status" value="1"/>
</dbReference>
<dbReference type="Pfam" id="PF08447">
    <property type="entry name" value="PAS_3"/>
    <property type="match status" value="1"/>
</dbReference>
<dbReference type="Gene3D" id="3.30.450.20">
    <property type="entry name" value="PAS domain"/>
    <property type="match status" value="2"/>
</dbReference>
<keyword evidence="4" id="KW-0808">Transferase</keyword>
<dbReference type="InterPro" id="IPR036097">
    <property type="entry name" value="HisK_dim/P_sf"/>
</dbReference>
<keyword evidence="7" id="KW-0418">Kinase</keyword>
<comment type="subunit">
    <text evidence="12">At low DSF concentrations, interacts with RpfF.</text>
</comment>
<dbReference type="InterPro" id="IPR004358">
    <property type="entry name" value="Sig_transdc_His_kin-like_C"/>
</dbReference>
<dbReference type="SUPFAM" id="SSF47226">
    <property type="entry name" value="Histidine-containing phosphotransfer domain, HPT domain"/>
    <property type="match status" value="1"/>
</dbReference>
<dbReference type="PRINTS" id="PR00344">
    <property type="entry name" value="BCTRLSENSOR"/>
</dbReference>
<evidence type="ECO:0000256" key="5">
    <source>
        <dbReference type="ARBA" id="ARBA00022729"/>
    </source>
</evidence>
<proteinExistence type="predicted"/>
<organism evidence="21 22">
    <name type="scientific">Ramlibacter ginsenosidimutans</name>
    <dbReference type="NCBI Taxonomy" id="502333"/>
    <lineage>
        <taxon>Bacteria</taxon>
        <taxon>Pseudomonadati</taxon>
        <taxon>Pseudomonadota</taxon>
        <taxon>Betaproteobacteria</taxon>
        <taxon>Burkholderiales</taxon>
        <taxon>Comamonadaceae</taxon>
        <taxon>Ramlibacter</taxon>
    </lineage>
</organism>
<comment type="caution">
    <text evidence="21">The sequence shown here is derived from an EMBL/GenBank/DDBJ whole genome shotgun (WGS) entry which is preliminary data.</text>
</comment>
<dbReference type="GO" id="GO:0005886">
    <property type="term" value="C:plasma membrane"/>
    <property type="evidence" value="ECO:0007669"/>
    <property type="project" value="UniProtKB-SubCell"/>
</dbReference>
<evidence type="ECO:0000256" key="12">
    <source>
        <dbReference type="ARBA" id="ARBA00064003"/>
    </source>
</evidence>
<evidence type="ECO:0000256" key="7">
    <source>
        <dbReference type="ARBA" id="ARBA00022777"/>
    </source>
</evidence>
<sequence length="926" mass="100774">MSEFEKYYDDSPFGVLCADCDGHARYANSACGEITGVAPEQLHGLGWLEAIHSADRRRVLTEWRKATRAVLKLDVPCRVLRPDGSQRFIRIRGRPLSERSESSGYLGLIVDNTEQVLAERRLRRNNELLCAVLENIPSGITVFDADGRLILDNEKARSLLRLPETPDSGAITDFGTLALDPGLQRTPHVETGWGWAPETGEASPPRVRQEIQPDGRALEVRDVPMPTGGLVTTYTDITEHKQSIEKLQQAKAAAEQANAAKTAFLAAMSHEIRTPMNGVIGMINILLDTELSRDQREIVDVIRQSGESLLVVLNDILDYSKIESGQMQLEWLPLRLRELVDNCLRLMSQKAGERGVEMSVEVDPTIPSLILGDRIRLQQVLMNLVSNAVKFTEGGQVRVTLTNASGASGARPSGDTGDVCEIRACIRDNGIGIPSDKLQAIFDPFVQADSSTARRFGGTGLGLAIAKRLVQAMGGQISVESELGKGTMVCFSFLAEAAVPSGRAVTSDEPPLWNKRVLLVTERRADVGVLMMQLRRWGMDVQLCAHMADANERLAGGEYFDLLLAAMHMTESKWLGFVRDQRGRGVAVPAVLLSRTKAAVSGDPGLGAWMLARSSTEAALYDTLVDAIQSNSEDRFAPLQPKPQFDSTLGQVAPLRILVAEDNEINRKVALRMLAGFGYEADVAHNGAQVIAAVQERSYDLVLMDIEMPEVDGLEATKYIVRNIPAPRRPRIVAMSANVMREHVDAALAAGADQYIAKPFAPSELRAALDVSVRRPVDTDPVGLPPASNTLSADHLRCHIDGDPSGAFLKELSRDFASVSAELQSRLSAAAEADDVAKIRSIVHEYAGMCGVVGAEMLMKRLLQLQAAVKAGGTEGAALLVQECATLQKESVSAFEAAVRLQAERSRTAARTPERASLPARRKTRR</sequence>
<dbReference type="FunFam" id="3.30.565.10:FF:000010">
    <property type="entry name" value="Sensor histidine kinase RcsC"/>
    <property type="match status" value="1"/>
</dbReference>
<evidence type="ECO:0000256" key="3">
    <source>
        <dbReference type="ARBA" id="ARBA00022553"/>
    </source>
</evidence>
<dbReference type="CDD" id="cd00082">
    <property type="entry name" value="HisKA"/>
    <property type="match status" value="1"/>
</dbReference>
<evidence type="ECO:0000256" key="4">
    <source>
        <dbReference type="ARBA" id="ARBA00022679"/>
    </source>
</evidence>